<organism evidence="7 8">
    <name type="scientific">Mesorhizobium australicum</name>
    <dbReference type="NCBI Taxonomy" id="536018"/>
    <lineage>
        <taxon>Bacteria</taxon>
        <taxon>Pseudomonadati</taxon>
        <taxon>Pseudomonadota</taxon>
        <taxon>Alphaproteobacteria</taxon>
        <taxon>Hyphomicrobiales</taxon>
        <taxon>Phyllobacteriaceae</taxon>
        <taxon>Mesorhizobium</taxon>
    </lineage>
</organism>
<dbReference type="Pfam" id="PF06779">
    <property type="entry name" value="MFS_4"/>
    <property type="match status" value="1"/>
</dbReference>
<evidence type="ECO:0000256" key="1">
    <source>
        <dbReference type="ARBA" id="ARBA00004141"/>
    </source>
</evidence>
<gene>
    <name evidence="7" type="ORF">SAMN02982922_2477</name>
</gene>
<comment type="subcellular location">
    <subcellularLocation>
        <location evidence="1">Membrane</location>
        <topology evidence="1">Multi-pass membrane protein</topology>
    </subcellularLocation>
</comment>
<dbReference type="CDD" id="cd06180">
    <property type="entry name" value="MFS_YjiJ"/>
    <property type="match status" value="1"/>
</dbReference>
<reference evidence="7 8" key="1">
    <citation type="submission" date="2017-04" db="EMBL/GenBank/DDBJ databases">
        <authorList>
            <person name="Afonso C.L."/>
            <person name="Miller P.J."/>
            <person name="Scott M.A."/>
            <person name="Spackman E."/>
            <person name="Goraichik I."/>
            <person name="Dimitrov K.M."/>
            <person name="Suarez D.L."/>
            <person name="Swayne D.E."/>
        </authorList>
    </citation>
    <scope>NUCLEOTIDE SEQUENCE [LARGE SCALE GENOMIC DNA]</scope>
    <source>
        <strain evidence="7 8">B5P</strain>
    </source>
</reference>
<dbReference type="PROSITE" id="PS50850">
    <property type="entry name" value="MFS"/>
    <property type="match status" value="1"/>
</dbReference>
<proteinExistence type="predicted"/>
<dbReference type="OrthoDB" id="9797953at2"/>
<keyword evidence="2 5" id="KW-0812">Transmembrane</keyword>
<sequence length="388" mass="39654">MPTSSVSPYRYALGGMIGMAAGMGIGRFIYTPLLPGMMEELGQSASDAGLIASANFLGYLVAAVLAAGGWAQGRERPLMLVGVGGTAVLAALMALTDNLFAFMAIRFLAGMASAFMLVFLATIVFGHLARAGRTELQALHFGGVGVGIAVSAIVSGAMVLWHAPWQAGWISAAVLSALSFVAVLLLVPDGPVAAAEAGREPPLPKSPALRRMILSYGLFGFGYVVTATFLVAIVRAGEGGRLFESVVWLVTGLSIIASTWIWNAAAARFGATTAYAVGMLVEAIGVIASVAIGGYAGPLIAAVLLGGTFVAVTAIGLQIARRLADASPRKALAMMTAAFGVGQILGPIVAGYLADMTGSYAWPSAVAALVLVACAFLAWDAGRRTGVR</sequence>
<feature type="transmembrane region" description="Helical" evidence="5">
    <location>
        <begin position="138"/>
        <end position="161"/>
    </location>
</feature>
<dbReference type="SUPFAM" id="SSF103473">
    <property type="entry name" value="MFS general substrate transporter"/>
    <property type="match status" value="1"/>
</dbReference>
<dbReference type="AlphaFoldDB" id="A0A1X7NSA2"/>
<dbReference type="InterPro" id="IPR001958">
    <property type="entry name" value="Tet-R_TetA/multi-R_MdtG-like"/>
</dbReference>
<evidence type="ECO:0000256" key="5">
    <source>
        <dbReference type="SAM" id="Phobius"/>
    </source>
</evidence>
<evidence type="ECO:0000256" key="4">
    <source>
        <dbReference type="ARBA" id="ARBA00023136"/>
    </source>
</evidence>
<dbReference type="InterPro" id="IPR020846">
    <property type="entry name" value="MFS_dom"/>
</dbReference>
<feature type="transmembrane region" description="Helical" evidence="5">
    <location>
        <begin position="167"/>
        <end position="187"/>
    </location>
</feature>
<evidence type="ECO:0000259" key="6">
    <source>
        <dbReference type="PROSITE" id="PS50850"/>
    </source>
</evidence>
<dbReference type="Proteomes" id="UP000193083">
    <property type="component" value="Unassembled WGS sequence"/>
</dbReference>
<dbReference type="PANTHER" id="PTHR23537:SF1">
    <property type="entry name" value="SUGAR TRANSPORTER"/>
    <property type="match status" value="1"/>
</dbReference>
<dbReference type="GO" id="GO:0005886">
    <property type="term" value="C:plasma membrane"/>
    <property type="evidence" value="ECO:0007669"/>
    <property type="project" value="TreeGrafter"/>
</dbReference>
<feature type="domain" description="Major facilitator superfamily (MFS) profile" evidence="6">
    <location>
        <begin position="10"/>
        <end position="382"/>
    </location>
</feature>
<feature type="transmembrane region" description="Helical" evidence="5">
    <location>
        <begin position="101"/>
        <end position="126"/>
    </location>
</feature>
<keyword evidence="3 5" id="KW-1133">Transmembrane helix</keyword>
<dbReference type="PRINTS" id="PR01035">
    <property type="entry name" value="TCRTETA"/>
</dbReference>
<feature type="transmembrane region" description="Helical" evidence="5">
    <location>
        <begin position="273"/>
        <end position="293"/>
    </location>
</feature>
<dbReference type="InterPro" id="IPR010645">
    <property type="entry name" value="MFS_4"/>
</dbReference>
<feature type="transmembrane region" description="Helical" evidence="5">
    <location>
        <begin position="360"/>
        <end position="379"/>
    </location>
</feature>
<evidence type="ECO:0000313" key="7">
    <source>
        <dbReference type="EMBL" id="SMH41082.1"/>
    </source>
</evidence>
<feature type="transmembrane region" description="Helical" evidence="5">
    <location>
        <begin position="246"/>
        <end position="266"/>
    </location>
</feature>
<dbReference type="InterPro" id="IPR036259">
    <property type="entry name" value="MFS_trans_sf"/>
</dbReference>
<accession>A0A1X7NSA2</accession>
<feature type="transmembrane region" description="Helical" evidence="5">
    <location>
        <begin position="299"/>
        <end position="320"/>
    </location>
</feature>
<evidence type="ECO:0000256" key="3">
    <source>
        <dbReference type="ARBA" id="ARBA00022989"/>
    </source>
</evidence>
<feature type="transmembrane region" description="Helical" evidence="5">
    <location>
        <begin position="50"/>
        <end position="71"/>
    </location>
</feature>
<dbReference type="EMBL" id="FXBL01000004">
    <property type="protein sequence ID" value="SMH41082.1"/>
    <property type="molecule type" value="Genomic_DNA"/>
</dbReference>
<dbReference type="RefSeq" id="WP_085464424.1">
    <property type="nucleotide sequence ID" value="NZ_FXBL01000004.1"/>
</dbReference>
<evidence type="ECO:0000256" key="2">
    <source>
        <dbReference type="ARBA" id="ARBA00022692"/>
    </source>
</evidence>
<dbReference type="GO" id="GO:0022857">
    <property type="term" value="F:transmembrane transporter activity"/>
    <property type="evidence" value="ECO:0007669"/>
    <property type="project" value="InterPro"/>
</dbReference>
<evidence type="ECO:0000313" key="8">
    <source>
        <dbReference type="Proteomes" id="UP000193083"/>
    </source>
</evidence>
<keyword evidence="8" id="KW-1185">Reference proteome</keyword>
<feature type="transmembrane region" description="Helical" evidence="5">
    <location>
        <begin position="12"/>
        <end position="30"/>
    </location>
</feature>
<name>A0A1X7NSA2_9HYPH</name>
<keyword evidence="4 5" id="KW-0472">Membrane</keyword>
<feature type="transmembrane region" description="Helical" evidence="5">
    <location>
        <begin position="78"/>
        <end position="95"/>
    </location>
</feature>
<dbReference type="PANTHER" id="PTHR23537">
    <property type="match status" value="1"/>
</dbReference>
<protein>
    <submittedName>
        <fullName evidence="7">Predicted arabinose efflux permease, MFS family</fullName>
    </submittedName>
</protein>
<dbReference type="Gene3D" id="1.20.1250.20">
    <property type="entry name" value="MFS general substrate transporter like domains"/>
    <property type="match status" value="1"/>
</dbReference>
<feature type="transmembrane region" description="Helical" evidence="5">
    <location>
        <begin position="213"/>
        <end position="234"/>
    </location>
</feature>
<feature type="transmembrane region" description="Helical" evidence="5">
    <location>
        <begin position="332"/>
        <end position="354"/>
    </location>
</feature>